<gene>
    <name evidence="2" type="ORF">DYE48_13075</name>
</gene>
<dbReference type="AlphaFoldDB" id="A0A3E0J6K8"/>
<sequence length="81" mass="9207">MNGVENVPLGIRVRFSLISKWGSWEAARLPWEKEIGEIPQGVSPRKLATPPQESEWLPNHPCTPDSKYGKRTPGYLENESY</sequence>
<name>A0A3E0J6K8_9BACI</name>
<evidence type="ECO:0000256" key="1">
    <source>
        <dbReference type="SAM" id="MobiDB-lite"/>
    </source>
</evidence>
<accession>A0A3E0J6K8</accession>
<comment type="caution">
    <text evidence="2">The sequence shown here is derived from an EMBL/GenBank/DDBJ whole genome shotgun (WGS) entry which is preliminary data.</text>
</comment>
<dbReference type="EMBL" id="QUAE01000010">
    <property type="protein sequence ID" value="REJ08618.1"/>
    <property type="molecule type" value="Genomic_DNA"/>
</dbReference>
<keyword evidence="3" id="KW-1185">Reference proteome</keyword>
<dbReference type="Proteomes" id="UP000256305">
    <property type="component" value="Unassembled WGS sequence"/>
</dbReference>
<organism evidence="2 3">
    <name type="scientific">Halobacillus trueperi</name>
    <dbReference type="NCBI Taxonomy" id="156205"/>
    <lineage>
        <taxon>Bacteria</taxon>
        <taxon>Bacillati</taxon>
        <taxon>Bacillota</taxon>
        <taxon>Bacilli</taxon>
        <taxon>Bacillales</taxon>
        <taxon>Bacillaceae</taxon>
        <taxon>Halobacillus</taxon>
    </lineage>
</organism>
<proteinExistence type="predicted"/>
<evidence type="ECO:0000313" key="3">
    <source>
        <dbReference type="Proteomes" id="UP000256305"/>
    </source>
</evidence>
<evidence type="ECO:0000313" key="2">
    <source>
        <dbReference type="EMBL" id="REJ08618.1"/>
    </source>
</evidence>
<protein>
    <submittedName>
        <fullName evidence="2">Uncharacterized protein</fullName>
    </submittedName>
</protein>
<reference evidence="2 3" key="1">
    <citation type="submission" date="2018-08" db="EMBL/GenBank/DDBJ databases">
        <title>Genome sequence of Halobacillus trueperi KCTC 3686.</title>
        <authorList>
            <person name="Cho K.H."/>
            <person name="Kwak M.-J."/>
            <person name="Kim B.-Y."/>
            <person name="Chun J."/>
        </authorList>
    </citation>
    <scope>NUCLEOTIDE SEQUENCE [LARGE SCALE GENOMIC DNA]</scope>
    <source>
        <strain evidence="2 3">KCTC 3686</strain>
    </source>
</reference>
<feature type="region of interest" description="Disordered" evidence="1">
    <location>
        <begin position="41"/>
        <end position="81"/>
    </location>
</feature>